<dbReference type="GO" id="GO:0005694">
    <property type="term" value="C:chromosome"/>
    <property type="evidence" value="ECO:0007669"/>
    <property type="project" value="TreeGrafter"/>
</dbReference>
<protein>
    <recommendedName>
        <fullName evidence="11">DNA 3'-5' helicase</fullName>
        <ecNumber evidence="11">5.6.2.4</ecNumber>
    </recommendedName>
</protein>
<evidence type="ECO:0000256" key="9">
    <source>
        <dbReference type="ARBA" id="ARBA00023235"/>
    </source>
</evidence>
<comment type="caution">
    <text evidence="17">The sequence shown here is derived from an EMBL/GenBank/DDBJ whole genome shotgun (WGS) entry which is preliminary data.</text>
</comment>
<feature type="compositionally biased region" description="Low complexity" evidence="12">
    <location>
        <begin position="1829"/>
        <end position="1839"/>
    </location>
</feature>
<dbReference type="Proteomes" id="UP000604046">
    <property type="component" value="Unassembled WGS sequence"/>
</dbReference>
<evidence type="ECO:0000259" key="14">
    <source>
        <dbReference type="PROSITE" id="PS50222"/>
    </source>
</evidence>
<dbReference type="GO" id="GO:0005524">
    <property type="term" value="F:ATP binding"/>
    <property type="evidence" value="ECO:0007669"/>
    <property type="project" value="UniProtKB-KW"/>
</dbReference>
<evidence type="ECO:0000313" key="18">
    <source>
        <dbReference type="Proteomes" id="UP000604046"/>
    </source>
</evidence>
<evidence type="ECO:0000256" key="7">
    <source>
        <dbReference type="ARBA" id="ARBA00023125"/>
    </source>
</evidence>
<dbReference type="Gene3D" id="3.40.50.300">
    <property type="entry name" value="P-loop containing nucleotide triphosphate hydrolases"/>
    <property type="match status" value="2"/>
</dbReference>
<dbReference type="Gene3D" id="1.20.120.350">
    <property type="entry name" value="Voltage-gated potassium channels. Chain C"/>
    <property type="match status" value="1"/>
</dbReference>
<dbReference type="SMART" id="SM00487">
    <property type="entry name" value="DEXDc"/>
    <property type="match status" value="1"/>
</dbReference>
<evidence type="ECO:0000259" key="16">
    <source>
        <dbReference type="PROSITE" id="PS51194"/>
    </source>
</evidence>
<dbReference type="GO" id="GO:0005509">
    <property type="term" value="F:calcium ion binding"/>
    <property type="evidence" value="ECO:0007669"/>
    <property type="project" value="InterPro"/>
</dbReference>
<keyword evidence="6 13" id="KW-1133">Transmembrane helix</keyword>
<dbReference type="Pfam" id="PF00270">
    <property type="entry name" value="DEAD"/>
    <property type="match status" value="1"/>
</dbReference>
<dbReference type="InterPro" id="IPR004821">
    <property type="entry name" value="Cyt_trans-like"/>
</dbReference>
<dbReference type="InterPro" id="IPR027359">
    <property type="entry name" value="Volt_channel_dom_sf"/>
</dbReference>
<name>A0A812P1R3_9DINO</name>
<accession>A0A812P1R3</accession>
<feature type="region of interest" description="Disordered" evidence="12">
    <location>
        <begin position="1873"/>
        <end position="1910"/>
    </location>
</feature>
<evidence type="ECO:0000256" key="12">
    <source>
        <dbReference type="SAM" id="MobiDB-lite"/>
    </source>
</evidence>
<dbReference type="OrthoDB" id="434206at2759"/>
<keyword evidence="7" id="KW-0238">DNA-binding</keyword>
<gene>
    <name evidence="17" type="primary">SGS1</name>
    <name evidence="17" type="ORF">SNAT2548_LOCUS16466</name>
</gene>
<dbReference type="GO" id="GO:0005737">
    <property type="term" value="C:cytoplasm"/>
    <property type="evidence" value="ECO:0007669"/>
    <property type="project" value="TreeGrafter"/>
</dbReference>
<organism evidence="17 18">
    <name type="scientific">Symbiodinium natans</name>
    <dbReference type="NCBI Taxonomy" id="878477"/>
    <lineage>
        <taxon>Eukaryota</taxon>
        <taxon>Sar</taxon>
        <taxon>Alveolata</taxon>
        <taxon>Dinophyceae</taxon>
        <taxon>Suessiales</taxon>
        <taxon>Symbiodiniaceae</taxon>
        <taxon>Symbiodinium</taxon>
    </lineage>
</organism>
<evidence type="ECO:0000256" key="10">
    <source>
        <dbReference type="ARBA" id="ARBA00034617"/>
    </source>
</evidence>
<dbReference type="GO" id="GO:0043138">
    <property type="term" value="F:3'-5' DNA helicase activity"/>
    <property type="evidence" value="ECO:0007669"/>
    <property type="project" value="UniProtKB-EC"/>
</dbReference>
<feature type="transmembrane region" description="Helical" evidence="13">
    <location>
        <begin position="2201"/>
        <end position="2224"/>
    </location>
</feature>
<evidence type="ECO:0000256" key="1">
    <source>
        <dbReference type="ARBA" id="ARBA00004141"/>
    </source>
</evidence>
<comment type="similarity">
    <text evidence="2">Belongs to the helicase family. RecQ subfamily.</text>
</comment>
<dbReference type="SMART" id="SM00490">
    <property type="entry name" value="HELICc"/>
    <property type="match status" value="1"/>
</dbReference>
<dbReference type="InterPro" id="IPR001650">
    <property type="entry name" value="Helicase_C-like"/>
</dbReference>
<dbReference type="Pfam" id="PF01467">
    <property type="entry name" value="CTP_transf_like"/>
    <property type="match status" value="1"/>
</dbReference>
<evidence type="ECO:0000256" key="8">
    <source>
        <dbReference type="ARBA" id="ARBA00023136"/>
    </source>
</evidence>
<dbReference type="Gene3D" id="3.40.50.620">
    <property type="entry name" value="HUPs"/>
    <property type="match status" value="2"/>
</dbReference>
<dbReference type="Gene3D" id="1.10.287.70">
    <property type="match status" value="1"/>
</dbReference>
<evidence type="ECO:0000256" key="4">
    <source>
        <dbReference type="ARBA" id="ARBA00022741"/>
    </source>
</evidence>
<dbReference type="EC" id="5.6.2.4" evidence="11"/>
<dbReference type="InterPro" id="IPR005821">
    <property type="entry name" value="Ion_trans_dom"/>
</dbReference>
<dbReference type="InterPro" id="IPR036388">
    <property type="entry name" value="WH-like_DNA-bd_sf"/>
</dbReference>
<evidence type="ECO:0000259" key="15">
    <source>
        <dbReference type="PROSITE" id="PS51192"/>
    </source>
</evidence>
<dbReference type="SUPFAM" id="SSF52540">
    <property type="entry name" value="P-loop containing nucleoside triphosphate hydrolases"/>
    <property type="match status" value="1"/>
</dbReference>
<dbReference type="PROSITE" id="PS51194">
    <property type="entry name" value="HELICASE_CTER"/>
    <property type="match status" value="1"/>
</dbReference>
<feature type="region of interest" description="Disordered" evidence="12">
    <location>
        <begin position="1027"/>
        <end position="1051"/>
    </location>
</feature>
<dbReference type="PANTHER" id="PTHR13710">
    <property type="entry name" value="DNA HELICASE RECQ FAMILY MEMBER"/>
    <property type="match status" value="1"/>
</dbReference>
<dbReference type="InterPro" id="IPR011992">
    <property type="entry name" value="EF-hand-dom_pair"/>
</dbReference>
<dbReference type="InterPro" id="IPR027417">
    <property type="entry name" value="P-loop_NTPase"/>
</dbReference>
<feature type="compositionally biased region" description="Basic and acidic residues" evidence="12">
    <location>
        <begin position="1085"/>
        <end position="1101"/>
    </location>
</feature>
<dbReference type="PANTHER" id="PTHR13710:SF105">
    <property type="entry name" value="ATP-DEPENDENT DNA HELICASE Q1"/>
    <property type="match status" value="1"/>
</dbReference>
<dbReference type="Pfam" id="PF00271">
    <property type="entry name" value="Helicase_C"/>
    <property type="match status" value="1"/>
</dbReference>
<dbReference type="GO" id="GO:0009378">
    <property type="term" value="F:four-way junction helicase activity"/>
    <property type="evidence" value="ECO:0007669"/>
    <property type="project" value="TreeGrafter"/>
</dbReference>
<dbReference type="InterPro" id="IPR014729">
    <property type="entry name" value="Rossmann-like_a/b/a_fold"/>
</dbReference>
<dbReference type="GO" id="GO:0005216">
    <property type="term" value="F:monoatomic ion channel activity"/>
    <property type="evidence" value="ECO:0007669"/>
    <property type="project" value="InterPro"/>
</dbReference>
<keyword evidence="9" id="KW-0413">Isomerase</keyword>
<dbReference type="InterPro" id="IPR002048">
    <property type="entry name" value="EF_hand_dom"/>
</dbReference>
<keyword evidence="4" id="KW-0547">Nucleotide-binding</keyword>
<feature type="compositionally biased region" description="Low complexity" evidence="12">
    <location>
        <begin position="1102"/>
        <end position="1131"/>
    </location>
</feature>
<evidence type="ECO:0000256" key="13">
    <source>
        <dbReference type="SAM" id="Phobius"/>
    </source>
</evidence>
<dbReference type="Gene3D" id="1.10.10.10">
    <property type="entry name" value="Winged helix-like DNA-binding domain superfamily/Winged helix DNA-binding domain"/>
    <property type="match status" value="1"/>
</dbReference>
<dbReference type="InterPro" id="IPR014001">
    <property type="entry name" value="Helicase_ATP-bd"/>
</dbReference>
<feature type="domain" description="EF-hand" evidence="14">
    <location>
        <begin position="2248"/>
        <end position="2269"/>
    </location>
</feature>
<keyword evidence="5" id="KW-0067">ATP-binding</keyword>
<feature type="compositionally biased region" description="Basic residues" evidence="12">
    <location>
        <begin position="1888"/>
        <end position="1899"/>
    </location>
</feature>
<dbReference type="PROSITE" id="PS50222">
    <property type="entry name" value="EF_HAND_2"/>
    <property type="match status" value="1"/>
</dbReference>
<feature type="domain" description="Helicase ATP-binding" evidence="15">
    <location>
        <begin position="117"/>
        <end position="294"/>
    </location>
</feature>
<proteinExistence type="inferred from homology"/>
<keyword evidence="18" id="KW-1185">Reference proteome</keyword>
<keyword evidence="8 13" id="KW-0472">Membrane</keyword>
<comment type="subcellular location">
    <subcellularLocation>
        <location evidence="1">Membrane</location>
        <topology evidence="1">Multi-pass membrane protein</topology>
    </subcellularLocation>
</comment>
<comment type="catalytic activity">
    <reaction evidence="10">
        <text>Couples ATP hydrolysis with the unwinding of duplex DNA by translocating in the 3'-5' direction.</text>
        <dbReference type="EC" id="5.6.2.4"/>
    </reaction>
</comment>
<feature type="transmembrane region" description="Helical" evidence="13">
    <location>
        <begin position="2109"/>
        <end position="2142"/>
    </location>
</feature>
<feature type="domain" description="Helicase C-terminal" evidence="16">
    <location>
        <begin position="318"/>
        <end position="481"/>
    </location>
</feature>
<dbReference type="SUPFAM" id="SSF81324">
    <property type="entry name" value="Voltage-gated potassium channels"/>
    <property type="match status" value="1"/>
</dbReference>
<keyword evidence="3 13" id="KW-0812">Transmembrane</keyword>
<evidence type="ECO:0000256" key="5">
    <source>
        <dbReference type="ARBA" id="ARBA00022840"/>
    </source>
</evidence>
<dbReference type="GO" id="GO:0000724">
    <property type="term" value="P:double-strand break repair via homologous recombination"/>
    <property type="evidence" value="ECO:0007669"/>
    <property type="project" value="TreeGrafter"/>
</dbReference>
<feature type="transmembrane region" description="Helical" evidence="13">
    <location>
        <begin position="2012"/>
        <end position="2029"/>
    </location>
</feature>
<feature type="transmembrane region" description="Helical" evidence="13">
    <location>
        <begin position="1979"/>
        <end position="2000"/>
    </location>
</feature>
<dbReference type="SUPFAM" id="SSF47473">
    <property type="entry name" value="EF-hand"/>
    <property type="match status" value="1"/>
</dbReference>
<dbReference type="InterPro" id="IPR011545">
    <property type="entry name" value="DEAD/DEAH_box_helicase_dom"/>
</dbReference>
<dbReference type="Pfam" id="PF00520">
    <property type="entry name" value="Ion_trans"/>
    <property type="match status" value="1"/>
</dbReference>
<dbReference type="GO" id="GO:0016020">
    <property type="term" value="C:membrane"/>
    <property type="evidence" value="ECO:0007669"/>
    <property type="project" value="UniProtKB-SubCell"/>
</dbReference>
<evidence type="ECO:0000313" key="17">
    <source>
        <dbReference type="EMBL" id="CAE7313699.1"/>
    </source>
</evidence>
<dbReference type="PROSITE" id="PS51192">
    <property type="entry name" value="HELICASE_ATP_BIND_1"/>
    <property type="match status" value="1"/>
</dbReference>
<feature type="region of interest" description="Disordered" evidence="12">
    <location>
        <begin position="1819"/>
        <end position="1849"/>
    </location>
</feature>
<feature type="region of interest" description="Disordered" evidence="12">
    <location>
        <begin position="1085"/>
        <end position="1131"/>
    </location>
</feature>
<evidence type="ECO:0000256" key="2">
    <source>
        <dbReference type="ARBA" id="ARBA00005446"/>
    </source>
</evidence>
<evidence type="ECO:0000256" key="6">
    <source>
        <dbReference type="ARBA" id="ARBA00022989"/>
    </source>
</evidence>
<sequence length="2269" mass="253698">MALTFAAPQSVAAVVPCRVPAPGPSTVSPRSSFTTDARAALAVLLALPVAQRQSRLRRCCGPGPPAGPPVSAKPWEWWGAEAEDWPRLLEELMSDARVLLKEFFGHDAFRPKQEEALRAAISHEDMELYWPTAAGKSLIFQLLAVLAWRRKRGIVIVVEPTIPVMQDQTQQFNRRALAEEAPKACLLGSAQKDERVIKAAVDGEYCLVYMCPESITQKFLEAFVPLHESSRICAFVIDEACYMPLWGHEFRPAFLDLAWLRETYCGVPFMALSGAAPPDRQAFIREHLLLRAPRRSAMPMLRKNLQIESCQGLGDLDKINMILDLLAVDGHQAAVVYVQTKPTARRIRRRLEEQSGKRCLGFALGQIDGDTPPDERAVLNLAFRENRINIMVATDAYGQGIDKPDIDVIVHWEPPLNIETYLNQVGRAGRDGRPSVCRLCWNGQRSWKRMLDNKGFFAQELKEMYEADRQVELKSRLAVLTMASGNRCRWHAILSHYACADELGAAGCGVCDVCTGKIKEKRTPASDGERKLALLVLHALFFAQSHSQGDRAGVVQIAHSGSSRFKHQRSVAMLDALTKLRKDLRSTPTKGEIKKMYERLWESGYVLPCYRGMTEQKKLQWGVELSQTGREAQQQPNCEILLVPESSCRKADTTVPRVRHRLKGQQIRAALQEYRDAENDPEAAENALKHLQSVLDEPHVPAAPPVKAPPVKAKYEDATARLLRKMRRMCPDMQVDHARLSSGEFQCTIAIPSQHLELHGEPSKCKDVSLQHALSACKEMSMRIDLRKKRWILKSMGDRWPQEHVECNVKLGTQAMWQAEIYVAPLETTFVSKHECTHWNHAVISAISNIPGHNLWKSSQEWPRRVVRFEALRPVYLPVHSPASMRSRSPSPHTQGPMANMAMSWTHIGHEASQFAMLPDFRAQARSTSPPQPSPAQLPVQAAARRRPSDFAVGTTSPRASPRAFSPRSTDRSPGISSRPSDFSPGTAVDSDLCSNSDVSRDVLGSPVSGGLLDDPWLGVAVRSPLRSPGRELRDPGRPAQAGPLRRPVPSITSPEWAEQAEEGQPVLPAPQLPALEELFAQNMREQREERKLRQQRKEPRPQMQRPQMQRPQTEQPQTQWPPTDRPQTQRPQMLRSILPSFEESRNNNLCGALVRLEWTLAGHNLNKAAERSLILDETTIAHTSLATEAYEKAITERSGRNLAVLVFPGDFNPVHLGHLLMMQQAVARLERAGYDTLAGWLAPMKGGELLSPDFRLAAARAAVQTETLLEVSPWALRQESTKELEVVDSLRKALIEETGLSSKAAPRVRVVAVCGADDTRKYANLKPQDMLGLVVVPQPGEEEFLLERPLQQVYVAEAPAGKGGKLTSEQLAEAIAGGDVAFVSEALPEGVGRLILSPTREEQQVFERDLSKLLLQVPDSPWPASKLMQKLKAYDHQGTLALLILSDAMAPAMKCHLDLLEKAKDRLEQRGYRVIGMWLSPWNEARVGASGRGTPGLSSEFRLRVAEHLVSSHESVEVSSWEMSAEGKPTAIQVARSCRDTLAATFPNSMEGRQLCVFHACGARDLPVYKNTEQPFRDNLGLVVVPASDEDFLLENPSHLSYLSDDMIDVAQAEGKLLPTLREGNVGAAVQLLGAAAARFVLAPSNGEGNLKADCEKLGVQQCGATLLAKTREDVKGTFQRALGPEGVLKVEDLRKFLQSIDPTLKEKELDQLLSASPKSASGLVAGLEFMDWILNSLQPSGPCRLRLGTPKRSSFNPNLYRTYPTMAAKKMTTDLRHQWIMLREEWSGFLAQRQAEQDAFVEQLLQLLPRQQLDEQLAGFNDPAPSPSRSGGSPQAAQNSSGAQLQPIRSEKMMVFEDFATEAATRMKQFVGESSEDEVSHAVSTSHRKIGSTHSRGKSSVSSEEDERLHSVREFEKRTSALENVLVAVESSHRLRRWFTRIPCGSRFLQHTIAWMHWLASLHEPERRGCCHAILNSSLFCSFCTLVILANVLVILYTANWTMENETFQVPYVVSALDIFFCSVYLMETLLKIRVHKAYFFWNEEAPWNVFDLILVILAVYDLVVFFLEISDGHSANMNFMRSLRIVKVSRILRLVRVIRVFRDLRCMLFSIIWSFSSLFWCLVLIFFVILVFSLLIVQLVTEYIIEQDVADNDPIKDGFLYYFGSVQATMATLYQASTGGVDWRNPYELLAYTGEMSCMAFLFYVAFFEFAVFNVLTGVFVDHAMKVSAADRELALAEQKKKERTEAERLRDTCRIIDADGDGKVA</sequence>
<reference evidence="17" key="1">
    <citation type="submission" date="2021-02" db="EMBL/GenBank/DDBJ databases">
        <authorList>
            <person name="Dougan E. K."/>
            <person name="Rhodes N."/>
            <person name="Thang M."/>
            <person name="Chan C."/>
        </authorList>
    </citation>
    <scope>NUCLEOTIDE SEQUENCE</scope>
</reference>
<evidence type="ECO:0000256" key="11">
    <source>
        <dbReference type="ARBA" id="ARBA00034808"/>
    </source>
</evidence>
<dbReference type="GO" id="GO:0003677">
    <property type="term" value="F:DNA binding"/>
    <property type="evidence" value="ECO:0007669"/>
    <property type="project" value="UniProtKB-KW"/>
</dbReference>
<evidence type="ECO:0000256" key="3">
    <source>
        <dbReference type="ARBA" id="ARBA00022692"/>
    </source>
</evidence>
<feature type="transmembrane region" description="Helical" evidence="13">
    <location>
        <begin position="2049"/>
        <end position="2070"/>
    </location>
</feature>
<feature type="region of interest" description="Disordered" evidence="12">
    <location>
        <begin position="924"/>
        <end position="994"/>
    </location>
</feature>
<dbReference type="EMBL" id="CAJNDS010002081">
    <property type="protein sequence ID" value="CAE7313699.1"/>
    <property type="molecule type" value="Genomic_DNA"/>
</dbReference>
<dbReference type="SUPFAM" id="SSF52374">
    <property type="entry name" value="Nucleotidylyl transferase"/>
    <property type="match status" value="1"/>
</dbReference>